<protein>
    <submittedName>
        <fullName evidence="2">Uncharacterized protein</fullName>
    </submittedName>
</protein>
<evidence type="ECO:0000313" key="2">
    <source>
        <dbReference type="EMBL" id="KAJ1090002.1"/>
    </source>
</evidence>
<accession>A0AAV7LHZ2</accession>
<dbReference type="EMBL" id="JANPWB010000015">
    <property type="protein sequence ID" value="KAJ1090002.1"/>
    <property type="molecule type" value="Genomic_DNA"/>
</dbReference>
<name>A0AAV7LHZ2_PLEWA</name>
<gene>
    <name evidence="2" type="ORF">NDU88_003142</name>
</gene>
<comment type="caution">
    <text evidence="2">The sequence shown here is derived from an EMBL/GenBank/DDBJ whole genome shotgun (WGS) entry which is preliminary data.</text>
</comment>
<organism evidence="2 3">
    <name type="scientific">Pleurodeles waltl</name>
    <name type="common">Iberian ribbed newt</name>
    <dbReference type="NCBI Taxonomy" id="8319"/>
    <lineage>
        <taxon>Eukaryota</taxon>
        <taxon>Metazoa</taxon>
        <taxon>Chordata</taxon>
        <taxon>Craniata</taxon>
        <taxon>Vertebrata</taxon>
        <taxon>Euteleostomi</taxon>
        <taxon>Amphibia</taxon>
        <taxon>Batrachia</taxon>
        <taxon>Caudata</taxon>
        <taxon>Salamandroidea</taxon>
        <taxon>Salamandridae</taxon>
        <taxon>Pleurodelinae</taxon>
        <taxon>Pleurodeles</taxon>
    </lineage>
</organism>
<reference evidence="2" key="1">
    <citation type="journal article" date="2022" name="bioRxiv">
        <title>Sequencing and chromosome-scale assembly of the giantPleurodeles waltlgenome.</title>
        <authorList>
            <person name="Brown T."/>
            <person name="Elewa A."/>
            <person name="Iarovenko S."/>
            <person name="Subramanian E."/>
            <person name="Araus A.J."/>
            <person name="Petzold A."/>
            <person name="Susuki M."/>
            <person name="Suzuki K.-i.T."/>
            <person name="Hayashi T."/>
            <person name="Toyoda A."/>
            <person name="Oliveira C."/>
            <person name="Osipova E."/>
            <person name="Leigh N.D."/>
            <person name="Simon A."/>
            <person name="Yun M.H."/>
        </authorList>
    </citation>
    <scope>NUCLEOTIDE SEQUENCE</scope>
    <source>
        <strain evidence="2">20211129_DDA</strain>
        <tissue evidence="2">Liver</tissue>
    </source>
</reference>
<dbReference type="AlphaFoldDB" id="A0AAV7LHZ2"/>
<dbReference type="Proteomes" id="UP001066276">
    <property type="component" value="Chromosome 11"/>
</dbReference>
<sequence>MSVAWAADVLSCGASGVSRVRRAGELSVATQARPHPPGHFRSLSPRRWSRIVHCVIASIRSRSPARAPRSFPDPPGVPELSQVCPTDSLTRAGLKTKPSGRTQRHLSSEAEHICSETERLSSPVLWVQSAAPLSVLWEQPAAPLRLAPLLCHVHAENLTRAFAQSDKQAV</sequence>
<keyword evidence="3" id="KW-1185">Reference proteome</keyword>
<feature type="region of interest" description="Disordered" evidence="1">
    <location>
        <begin position="64"/>
        <end position="108"/>
    </location>
</feature>
<proteinExistence type="predicted"/>
<evidence type="ECO:0000256" key="1">
    <source>
        <dbReference type="SAM" id="MobiDB-lite"/>
    </source>
</evidence>
<evidence type="ECO:0000313" key="3">
    <source>
        <dbReference type="Proteomes" id="UP001066276"/>
    </source>
</evidence>